<comment type="catalytic activity">
    <reaction evidence="9">
        <text>2 a 1,2-diacyl-sn-glycero-3-phospho-(1'-sn-glycerol) = a cardiolipin + glycerol</text>
        <dbReference type="Rhea" id="RHEA:31451"/>
        <dbReference type="ChEBI" id="CHEBI:17754"/>
        <dbReference type="ChEBI" id="CHEBI:62237"/>
        <dbReference type="ChEBI" id="CHEBI:64716"/>
    </reaction>
</comment>
<protein>
    <recommendedName>
        <fullName evidence="9">Cardiolipin synthase B</fullName>
        <shortName evidence="9">CL synthase</shortName>
        <ecNumber evidence="9">2.7.8.-</ecNumber>
    </recommendedName>
</protein>
<keyword evidence="5 9" id="KW-0443">Lipid metabolism</keyword>
<evidence type="ECO:0000256" key="2">
    <source>
        <dbReference type="ARBA" id="ARBA00022516"/>
    </source>
</evidence>
<feature type="active site" evidence="9">
    <location>
        <position position="341"/>
    </location>
</feature>
<evidence type="ECO:0000259" key="10">
    <source>
        <dbReference type="PROSITE" id="PS50035"/>
    </source>
</evidence>
<keyword evidence="4" id="KW-0677">Repeat</keyword>
<dbReference type="CDD" id="cd09159">
    <property type="entry name" value="PLDc_ybhO_like_2"/>
    <property type="match status" value="1"/>
</dbReference>
<evidence type="ECO:0000256" key="9">
    <source>
        <dbReference type="HAMAP-Rule" id="MF_01917"/>
    </source>
</evidence>
<dbReference type="InterPro" id="IPR001736">
    <property type="entry name" value="PLipase_D/transphosphatidylase"/>
</dbReference>
<sequence>MESAIRAKRRERVNTRAPWSLGVKPKFEGGHSVELLRGGDDLFPAMGTAIAQARHTIWLATYIFHDDAVAQTLALLLAEAARRGVQVRVVVDGFGSKATLAAIREWMVPAGVDLAVFRPIDRWWSYFQPGQARRLHQKLCVVDGGVAFVGGVNLIADRNDLHHGWSDAPRLDFACRIRGVAVAEVEQSVQAIWTRAMLGRVWRDELASLVRSAAPMARARRLATRLRIVRPKRANPNDTQPPVSLAFVVRDNLRQRRSIERVYMEAITHARHRIDLVTPYFYPDRHFRNALAKAAERGVKVRLLLQGKIDYRIAGVAARVLYDELLTKGVQIFEYTPAYLHAKAAVVDEEWATLGSSNIDPLSLLLNLEANVVVCDAPFARRVSEELAIAMVASSAVLAPPYAKGWFAVVRRTFVAMVAHWFLRMAGINGRY</sequence>
<dbReference type="EC" id="2.7.8.-" evidence="9"/>
<dbReference type="HAMAP" id="MF_01917">
    <property type="entry name" value="Cardiolipin_synth_ClsB"/>
    <property type="match status" value="1"/>
</dbReference>
<comment type="subcellular location">
    <subcellularLocation>
        <location evidence="9">Cell membrane</location>
        <topology evidence="9">Peripheral membrane protein</topology>
    </subcellularLocation>
</comment>
<evidence type="ECO:0000256" key="3">
    <source>
        <dbReference type="ARBA" id="ARBA00022679"/>
    </source>
</evidence>
<dbReference type="SUPFAM" id="SSF56024">
    <property type="entry name" value="Phospholipase D/nuclease"/>
    <property type="match status" value="2"/>
</dbReference>
<evidence type="ECO:0000256" key="1">
    <source>
        <dbReference type="ARBA" id="ARBA00022475"/>
    </source>
</evidence>
<comment type="similarity">
    <text evidence="9">Belongs to the phospholipase D family. Cardiolipin synthase subfamily. ClsB sub-subfamily.</text>
</comment>
<dbReference type="InterPro" id="IPR030872">
    <property type="entry name" value="Cardiolipin_synth_ClsB"/>
</dbReference>
<dbReference type="RefSeq" id="WP_275680849.1">
    <property type="nucleotide sequence ID" value="NZ_JAJLJH010000001.1"/>
</dbReference>
<dbReference type="AlphaFoldDB" id="A0A9X2BXX7"/>
<dbReference type="PROSITE" id="PS50035">
    <property type="entry name" value="PLD"/>
    <property type="match status" value="2"/>
</dbReference>
<accession>A0A9X2BXX7</accession>
<evidence type="ECO:0000256" key="4">
    <source>
        <dbReference type="ARBA" id="ARBA00022737"/>
    </source>
</evidence>
<evidence type="ECO:0000313" key="11">
    <source>
        <dbReference type="EMBL" id="MCK9684827.1"/>
    </source>
</evidence>
<comment type="caution">
    <text evidence="11">The sequence shown here is derived from an EMBL/GenBank/DDBJ whole genome shotgun (WGS) entry which is preliminary data.</text>
</comment>
<feature type="domain" description="PLD phosphodiesterase" evidence="10">
    <location>
        <begin position="131"/>
        <end position="158"/>
    </location>
</feature>
<dbReference type="SMART" id="SM00155">
    <property type="entry name" value="PLDc"/>
    <property type="match status" value="2"/>
</dbReference>
<dbReference type="GO" id="GO:0008808">
    <property type="term" value="F:cardiolipin synthase activity"/>
    <property type="evidence" value="ECO:0007669"/>
    <property type="project" value="InterPro"/>
</dbReference>
<feature type="active site" evidence="9">
    <location>
        <position position="348"/>
    </location>
</feature>
<evidence type="ECO:0000313" key="12">
    <source>
        <dbReference type="Proteomes" id="UP001139353"/>
    </source>
</evidence>
<dbReference type="Proteomes" id="UP001139353">
    <property type="component" value="Unassembled WGS sequence"/>
</dbReference>
<dbReference type="Pfam" id="PF13091">
    <property type="entry name" value="PLDc_2"/>
    <property type="match status" value="2"/>
</dbReference>
<evidence type="ECO:0000256" key="6">
    <source>
        <dbReference type="ARBA" id="ARBA00023136"/>
    </source>
</evidence>
<feature type="active site" evidence="9">
    <location>
        <position position="343"/>
    </location>
</feature>
<gene>
    <name evidence="9 11" type="primary">clsB</name>
    <name evidence="11" type="ORF">LPC04_03805</name>
</gene>
<dbReference type="GO" id="GO:0005886">
    <property type="term" value="C:plasma membrane"/>
    <property type="evidence" value="ECO:0007669"/>
    <property type="project" value="UniProtKB-SubCell"/>
</dbReference>
<feature type="active site" evidence="9">
    <location>
        <position position="136"/>
    </location>
</feature>
<dbReference type="Gene3D" id="3.30.870.10">
    <property type="entry name" value="Endonuclease Chain A"/>
    <property type="match status" value="2"/>
</dbReference>
<organism evidence="11 12">
    <name type="scientific">Scleromatobacter humisilvae</name>
    <dbReference type="NCBI Taxonomy" id="2897159"/>
    <lineage>
        <taxon>Bacteria</taxon>
        <taxon>Pseudomonadati</taxon>
        <taxon>Pseudomonadota</taxon>
        <taxon>Betaproteobacteria</taxon>
        <taxon>Burkholderiales</taxon>
        <taxon>Sphaerotilaceae</taxon>
        <taxon>Scleromatobacter</taxon>
    </lineage>
</organism>
<keyword evidence="2 9" id="KW-0444">Lipid biosynthesis</keyword>
<keyword evidence="1 9" id="KW-1003">Cell membrane</keyword>
<evidence type="ECO:0000256" key="8">
    <source>
        <dbReference type="ARBA" id="ARBA00023264"/>
    </source>
</evidence>
<feature type="active site" evidence="9">
    <location>
        <position position="143"/>
    </location>
</feature>
<feature type="domain" description="PLD phosphodiesterase" evidence="10">
    <location>
        <begin position="336"/>
        <end position="363"/>
    </location>
</feature>
<keyword evidence="8 9" id="KW-1208">Phospholipid metabolism</keyword>
<keyword evidence="3 9" id="KW-0808">Transferase</keyword>
<dbReference type="EMBL" id="JAJLJH010000001">
    <property type="protein sequence ID" value="MCK9684827.1"/>
    <property type="molecule type" value="Genomic_DNA"/>
</dbReference>
<dbReference type="PANTHER" id="PTHR21248">
    <property type="entry name" value="CARDIOLIPIN SYNTHASE"/>
    <property type="match status" value="1"/>
</dbReference>
<dbReference type="InterPro" id="IPR025202">
    <property type="entry name" value="PLD-like_dom"/>
</dbReference>
<reference evidence="11" key="1">
    <citation type="submission" date="2021-11" db="EMBL/GenBank/DDBJ databases">
        <title>BS-T2-15 a new species belonging to the Comamonadaceae family isolated from the soil of a French oak forest.</title>
        <authorList>
            <person name="Mieszkin S."/>
            <person name="Alain K."/>
        </authorList>
    </citation>
    <scope>NUCLEOTIDE SEQUENCE</scope>
    <source>
        <strain evidence="11">BS-T2-15</strain>
    </source>
</reference>
<name>A0A9X2BXX7_9BURK</name>
<dbReference type="PANTHER" id="PTHR21248:SF23">
    <property type="entry name" value="CARDIOLIPIN SYNTHASE B"/>
    <property type="match status" value="1"/>
</dbReference>
<evidence type="ECO:0000256" key="5">
    <source>
        <dbReference type="ARBA" id="ARBA00023098"/>
    </source>
</evidence>
<dbReference type="NCBIfam" id="NF008427">
    <property type="entry name" value="PRK11263.1"/>
    <property type="match status" value="1"/>
</dbReference>
<proteinExistence type="inferred from homology"/>
<keyword evidence="6 9" id="KW-0472">Membrane</keyword>
<keyword evidence="12" id="KW-1185">Reference proteome</keyword>
<comment type="function">
    <text evidence="9">Catalyzes the phosphatidyl group transfer from one phosphatidylglycerol molecule to another to form cardiolipin (CL) (diphosphatidylglycerol) and glycerol.</text>
</comment>
<feature type="active site" evidence="9">
    <location>
        <position position="138"/>
    </location>
</feature>
<keyword evidence="7 9" id="KW-0594">Phospholipid biosynthesis</keyword>
<evidence type="ECO:0000256" key="7">
    <source>
        <dbReference type="ARBA" id="ARBA00023209"/>
    </source>
</evidence>
<dbReference type="GO" id="GO:0032049">
    <property type="term" value="P:cardiolipin biosynthetic process"/>
    <property type="evidence" value="ECO:0007669"/>
    <property type="project" value="InterPro"/>
</dbReference>